<dbReference type="EnsemblPlants" id="KQL05500">
    <property type="protein sequence ID" value="KQL05500"/>
    <property type="gene ID" value="SETIT_003700mg"/>
</dbReference>
<dbReference type="HOGENOM" id="CLU_3035986_0_0_1"/>
<keyword evidence="2" id="KW-1185">Reference proteome</keyword>
<reference evidence="1" key="2">
    <citation type="submission" date="2018-08" db="UniProtKB">
        <authorList>
            <consortium name="EnsemblPlants"/>
        </authorList>
    </citation>
    <scope>IDENTIFICATION</scope>
    <source>
        <strain evidence="1">Yugu1</strain>
    </source>
</reference>
<dbReference type="EMBL" id="AGNK02003122">
    <property type="status" value="NOT_ANNOTATED_CDS"/>
    <property type="molecule type" value="Genomic_DNA"/>
</dbReference>
<dbReference type="Gramene" id="KQL05500">
    <property type="protein sequence ID" value="KQL05500"/>
    <property type="gene ID" value="SETIT_003700mg"/>
</dbReference>
<reference evidence="2" key="1">
    <citation type="journal article" date="2012" name="Nat. Biotechnol.">
        <title>Reference genome sequence of the model plant Setaria.</title>
        <authorList>
            <person name="Bennetzen J.L."/>
            <person name="Schmutz J."/>
            <person name="Wang H."/>
            <person name="Percifield R."/>
            <person name="Hawkins J."/>
            <person name="Pontaroli A.C."/>
            <person name="Estep M."/>
            <person name="Feng L."/>
            <person name="Vaughn J.N."/>
            <person name="Grimwood J."/>
            <person name="Jenkins J."/>
            <person name="Barry K."/>
            <person name="Lindquist E."/>
            <person name="Hellsten U."/>
            <person name="Deshpande S."/>
            <person name="Wang X."/>
            <person name="Wu X."/>
            <person name="Mitros T."/>
            <person name="Triplett J."/>
            <person name="Yang X."/>
            <person name="Ye C.Y."/>
            <person name="Mauro-Herrera M."/>
            <person name="Wang L."/>
            <person name="Li P."/>
            <person name="Sharma M."/>
            <person name="Sharma R."/>
            <person name="Ronald P.C."/>
            <person name="Panaud O."/>
            <person name="Kellogg E.A."/>
            <person name="Brutnell T.P."/>
            <person name="Doust A.N."/>
            <person name="Tuskan G.A."/>
            <person name="Rokhsar D."/>
            <person name="Devos K.M."/>
        </authorList>
    </citation>
    <scope>NUCLEOTIDE SEQUENCE [LARGE SCALE GENOMIC DNA]</scope>
    <source>
        <strain evidence="2">cv. Yugu1</strain>
    </source>
</reference>
<dbReference type="InParanoid" id="K3XP77"/>
<name>K3XP77_SETIT</name>
<accession>K3XP77</accession>
<protein>
    <submittedName>
        <fullName evidence="1">Uncharacterized protein</fullName>
    </submittedName>
</protein>
<evidence type="ECO:0000313" key="1">
    <source>
        <dbReference type="EnsemblPlants" id="KQL05500"/>
    </source>
</evidence>
<proteinExistence type="predicted"/>
<dbReference type="Proteomes" id="UP000004995">
    <property type="component" value="Unassembled WGS sequence"/>
</dbReference>
<dbReference type="AlphaFoldDB" id="K3XP77"/>
<evidence type="ECO:0000313" key="2">
    <source>
        <dbReference type="Proteomes" id="UP000004995"/>
    </source>
</evidence>
<organism evidence="1 2">
    <name type="scientific">Setaria italica</name>
    <name type="common">Foxtail millet</name>
    <name type="synonym">Panicum italicum</name>
    <dbReference type="NCBI Taxonomy" id="4555"/>
    <lineage>
        <taxon>Eukaryota</taxon>
        <taxon>Viridiplantae</taxon>
        <taxon>Streptophyta</taxon>
        <taxon>Embryophyta</taxon>
        <taxon>Tracheophyta</taxon>
        <taxon>Spermatophyta</taxon>
        <taxon>Magnoliopsida</taxon>
        <taxon>Liliopsida</taxon>
        <taxon>Poales</taxon>
        <taxon>Poaceae</taxon>
        <taxon>PACMAD clade</taxon>
        <taxon>Panicoideae</taxon>
        <taxon>Panicodae</taxon>
        <taxon>Paniceae</taxon>
        <taxon>Cenchrinae</taxon>
        <taxon>Setaria</taxon>
    </lineage>
</organism>
<sequence length="55" mass="6217">MLIYSCVYICSDPFLVTDTKGERSCNDEVGLLHVETAVMEIFANHGWMSSNRFSV</sequence>